<dbReference type="Pfam" id="PF12706">
    <property type="entry name" value="Lactamase_B_2"/>
    <property type="match status" value="1"/>
</dbReference>
<evidence type="ECO:0000259" key="1">
    <source>
        <dbReference type="SMART" id="SM00849"/>
    </source>
</evidence>
<protein>
    <submittedName>
        <fullName evidence="2">Phosphoribosyl 1,2-cyclic phosphodiesterase</fullName>
        <ecNumber evidence="2">3.1.4.55</ecNumber>
    </submittedName>
</protein>
<dbReference type="GO" id="GO:0103043">
    <property type="term" value="F:phosphoribosyl 1,2-cyclic phosphate phosphodiesterase activity"/>
    <property type="evidence" value="ECO:0007669"/>
    <property type="project" value="UniProtKB-EC"/>
</dbReference>
<keyword evidence="3" id="KW-1185">Reference proteome</keyword>
<dbReference type="Gene3D" id="3.60.15.10">
    <property type="entry name" value="Ribonuclease Z/Hydroxyacylglutathione hydrolase-like"/>
    <property type="match status" value="1"/>
</dbReference>
<dbReference type="OrthoDB" id="9800940at2"/>
<evidence type="ECO:0000313" key="3">
    <source>
        <dbReference type="Proteomes" id="UP000319576"/>
    </source>
</evidence>
<dbReference type="EMBL" id="CP036273">
    <property type="protein sequence ID" value="QDU23251.1"/>
    <property type="molecule type" value="Genomic_DNA"/>
</dbReference>
<dbReference type="PANTHER" id="PTHR42663:SF6">
    <property type="entry name" value="HYDROLASE C777.06C-RELATED"/>
    <property type="match status" value="1"/>
</dbReference>
<dbReference type="CDD" id="cd16279">
    <property type="entry name" value="metallo-hydrolase-like_MBL-fold"/>
    <property type="match status" value="1"/>
</dbReference>
<dbReference type="AlphaFoldDB" id="A0A517Y0H2"/>
<dbReference type="PANTHER" id="PTHR42663">
    <property type="entry name" value="HYDROLASE C777.06C-RELATED-RELATED"/>
    <property type="match status" value="1"/>
</dbReference>
<dbReference type="Proteomes" id="UP000319576">
    <property type="component" value="Chromosome"/>
</dbReference>
<keyword evidence="2" id="KW-0378">Hydrolase</keyword>
<dbReference type="RefSeq" id="WP_145243370.1">
    <property type="nucleotide sequence ID" value="NZ_CP036273.1"/>
</dbReference>
<proteinExistence type="predicted"/>
<organism evidence="2 3">
    <name type="scientific">Urbifossiella limnaea</name>
    <dbReference type="NCBI Taxonomy" id="2528023"/>
    <lineage>
        <taxon>Bacteria</taxon>
        <taxon>Pseudomonadati</taxon>
        <taxon>Planctomycetota</taxon>
        <taxon>Planctomycetia</taxon>
        <taxon>Gemmatales</taxon>
        <taxon>Gemmataceae</taxon>
        <taxon>Urbifossiella</taxon>
    </lineage>
</organism>
<reference evidence="2 3" key="1">
    <citation type="submission" date="2019-02" db="EMBL/GenBank/DDBJ databases">
        <title>Deep-cultivation of Planctomycetes and their phenomic and genomic characterization uncovers novel biology.</title>
        <authorList>
            <person name="Wiegand S."/>
            <person name="Jogler M."/>
            <person name="Boedeker C."/>
            <person name="Pinto D."/>
            <person name="Vollmers J."/>
            <person name="Rivas-Marin E."/>
            <person name="Kohn T."/>
            <person name="Peeters S.H."/>
            <person name="Heuer A."/>
            <person name="Rast P."/>
            <person name="Oberbeckmann S."/>
            <person name="Bunk B."/>
            <person name="Jeske O."/>
            <person name="Meyerdierks A."/>
            <person name="Storesund J.E."/>
            <person name="Kallscheuer N."/>
            <person name="Luecker S."/>
            <person name="Lage O.M."/>
            <person name="Pohl T."/>
            <person name="Merkel B.J."/>
            <person name="Hornburger P."/>
            <person name="Mueller R.-W."/>
            <person name="Bruemmer F."/>
            <person name="Labrenz M."/>
            <person name="Spormann A.M."/>
            <person name="Op den Camp H."/>
            <person name="Overmann J."/>
            <person name="Amann R."/>
            <person name="Jetten M.S.M."/>
            <person name="Mascher T."/>
            <person name="Medema M.H."/>
            <person name="Devos D.P."/>
            <person name="Kaster A.-K."/>
            <person name="Ovreas L."/>
            <person name="Rohde M."/>
            <person name="Galperin M.Y."/>
            <person name="Jogler C."/>
        </authorList>
    </citation>
    <scope>NUCLEOTIDE SEQUENCE [LARGE SCALE GENOMIC DNA]</scope>
    <source>
        <strain evidence="2 3">ETA_A1</strain>
    </source>
</reference>
<name>A0A517Y0H2_9BACT</name>
<sequence>MSAGRTFTFLGTGTSVGVPMIGCDCAVCRSPNPKNHRLRTSALIQAPGGTILIDTSPEVRLQLVRAGVGLVNAVVYTHYHVDHVFGLDDLRLMPLLLKAPLPLYCDADTEEVVRRVYSYAFEPGSEDIPVGVVPKVEFRRIDDTPFAACGELVTPIPFAHGRFHVYGFRVGNLAYCTDVSGIPDRSWPLLEGLDVLILGALRPLKPHPSHFSLEQALEVIDRVQPRRAYLTHLGHLMDHDAISAGLPPGVELGYDGLEFEF</sequence>
<feature type="domain" description="Metallo-beta-lactamase" evidence="1">
    <location>
        <begin position="38"/>
        <end position="232"/>
    </location>
</feature>
<dbReference type="SMART" id="SM00849">
    <property type="entry name" value="Lactamase_B"/>
    <property type="match status" value="1"/>
</dbReference>
<evidence type="ECO:0000313" key="2">
    <source>
        <dbReference type="EMBL" id="QDU23251.1"/>
    </source>
</evidence>
<dbReference type="InterPro" id="IPR001279">
    <property type="entry name" value="Metallo-B-lactamas"/>
</dbReference>
<dbReference type="EC" id="3.1.4.55" evidence="2"/>
<accession>A0A517Y0H2</accession>
<dbReference type="SUPFAM" id="SSF56281">
    <property type="entry name" value="Metallo-hydrolase/oxidoreductase"/>
    <property type="match status" value="1"/>
</dbReference>
<dbReference type="KEGG" id="uli:ETAA1_52430"/>
<dbReference type="InterPro" id="IPR036866">
    <property type="entry name" value="RibonucZ/Hydroxyglut_hydro"/>
</dbReference>
<gene>
    <name evidence="2" type="primary">phnP</name>
    <name evidence="2" type="ORF">ETAA1_52430</name>
</gene>